<dbReference type="Proteomes" id="UP000198723">
    <property type="component" value="Unassembled WGS sequence"/>
</dbReference>
<proteinExistence type="predicted"/>
<evidence type="ECO:0000313" key="1">
    <source>
        <dbReference type="EMBL" id="SCB61094.1"/>
    </source>
</evidence>
<reference evidence="1 2" key="1">
    <citation type="submission" date="2016-08" db="EMBL/GenBank/DDBJ databases">
        <authorList>
            <person name="Seilhamer J.J."/>
        </authorList>
    </citation>
    <scope>NUCLEOTIDE SEQUENCE [LARGE SCALE GENOMIC DNA]</scope>
    <source>
        <strain evidence="1 2">HBR26</strain>
    </source>
</reference>
<gene>
    <name evidence="1" type="ORF">GA0061105_11533</name>
</gene>
<evidence type="ECO:0000313" key="2">
    <source>
        <dbReference type="Proteomes" id="UP000198723"/>
    </source>
</evidence>
<accession>A0A1C3Y9M7</accession>
<dbReference type="AlphaFoldDB" id="A0A1C3Y9M7"/>
<dbReference type="EMBL" id="FMAJ01000015">
    <property type="protein sequence ID" value="SCB61094.1"/>
    <property type="molecule type" value="Genomic_DNA"/>
</dbReference>
<sequence>MGLVYLLVIGHFIAAPPAILFHASPSVLFLTGATAMDVPRLHELERNVVFARHLLLPNALHGSLDRGGALSGGALEDGDVEIAGLHRGECVDAGGDRVLHRHAR</sequence>
<name>A0A1C3Y9M7_9HYPH</name>
<organism evidence="1 2">
    <name type="scientific">Rhizobium aethiopicum</name>
    <dbReference type="NCBI Taxonomy" id="1138170"/>
    <lineage>
        <taxon>Bacteria</taxon>
        <taxon>Pseudomonadati</taxon>
        <taxon>Pseudomonadota</taxon>
        <taxon>Alphaproteobacteria</taxon>
        <taxon>Hyphomicrobiales</taxon>
        <taxon>Rhizobiaceae</taxon>
        <taxon>Rhizobium/Agrobacterium group</taxon>
        <taxon>Rhizobium</taxon>
    </lineage>
</organism>
<protein>
    <submittedName>
        <fullName evidence="1">Uncharacterized protein</fullName>
    </submittedName>
</protein>
<dbReference type="STRING" id="1138170.GA0061105_11533"/>